<name>A0A9J6D4Y6_RHIMP</name>
<evidence type="ECO:0000313" key="4">
    <source>
        <dbReference type="Proteomes" id="UP000821866"/>
    </source>
</evidence>
<dbReference type="SUPFAM" id="SSF48019">
    <property type="entry name" value="post-AAA+ oligomerization domain-like"/>
    <property type="match status" value="1"/>
</dbReference>
<keyword evidence="4" id="KW-1185">Reference proteome</keyword>
<dbReference type="Gene3D" id="1.10.3710.10">
    <property type="entry name" value="DNA polymerase III clamp loader subunits, C-terminal domain"/>
    <property type="match status" value="1"/>
</dbReference>
<gene>
    <name evidence="3" type="ORF">HPB51_010919</name>
</gene>
<dbReference type="GO" id="GO:0005634">
    <property type="term" value="C:nucleus"/>
    <property type="evidence" value="ECO:0007669"/>
    <property type="project" value="TreeGrafter"/>
</dbReference>
<dbReference type="InterPro" id="IPR051314">
    <property type="entry name" value="AAA_ATPase_RarA/MGS1/WRNIP1"/>
</dbReference>
<dbReference type="Pfam" id="PF12002">
    <property type="entry name" value="MgsA_C"/>
    <property type="match status" value="1"/>
</dbReference>
<dbReference type="GO" id="GO:0008047">
    <property type="term" value="F:enzyme activator activity"/>
    <property type="evidence" value="ECO:0007669"/>
    <property type="project" value="TreeGrafter"/>
</dbReference>
<sequence length="102" mass="10989">MVIKQEGGAVGADVVGAAAEELSSCDIAEIMLSHCATYCARAPKSRETYNAYARAEEAVQKQEGPLPAVPVHLRNHASPGQRAEGRSKPFLPQQLAHLDFFK</sequence>
<organism evidence="3 4">
    <name type="scientific">Rhipicephalus microplus</name>
    <name type="common">Cattle tick</name>
    <name type="synonym">Boophilus microplus</name>
    <dbReference type="NCBI Taxonomy" id="6941"/>
    <lineage>
        <taxon>Eukaryota</taxon>
        <taxon>Metazoa</taxon>
        <taxon>Ecdysozoa</taxon>
        <taxon>Arthropoda</taxon>
        <taxon>Chelicerata</taxon>
        <taxon>Arachnida</taxon>
        <taxon>Acari</taxon>
        <taxon>Parasitiformes</taxon>
        <taxon>Ixodida</taxon>
        <taxon>Ixodoidea</taxon>
        <taxon>Ixodidae</taxon>
        <taxon>Rhipicephalinae</taxon>
        <taxon>Rhipicephalus</taxon>
        <taxon>Boophilus</taxon>
    </lineage>
</organism>
<evidence type="ECO:0000313" key="3">
    <source>
        <dbReference type="EMBL" id="KAH8009129.1"/>
    </source>
</evidence>
<evidence type="ECO:0000259" key="2">
    <source>
        <dbReference type="Pfam" id="PF12002"/>
    </source>
</evidence>
<dbReference type="GO" id="GO:0000731">
    <property type="term" value="P:DNA synthesis involved in DNA repair"/>
    <property type="evidence" value="ECO:0007669"/>
    <property type="project" value="TreeGrafter"/>
</dbReference>
<feature type="domain" description="MgsA AAA+ ATPase C-terminal" evidence="2">
    <location>
        <begin position="28"/>
        <end position="88"/>
    </location>
</feature>
<dbReference type="GO" id="GO:0017116">
    <property type="term" value="F:single-stranded DNA helicase activity"/>
    <property type="evidence" value="ECO:0007669"/>
    <property type="project" value="TreeGrafter"/>
</dbReference>
<feature type="region of interest" description="Disordered" evidence="1">
    <location>
        <begin position="63"/>
        <end position="91"/>
    </location>
</feature>
<dbReference type="GO" id="GO:0006261">
    <property type="term" value="P:DNA-templated DNA replication"/>
    <property type="evidence" value="ECO:0007669"/>
    <property type="project" value="TreeGrafter"/>
</dbReference>
<accession>A0A9J6D4Y6</accession>
<dbReference type="InterPro" id="IPR008921">
    <property type="entry name" value="DNA_pol3_clamp-load_cplx_C"/>
</dbReference>
<protein>
    <recommendedName>
        <fullName evidence="2">MgsA AAA+ ATPase C-terminal domain-containing protein</fullName>
    </recommendedName>
</protein>
<evidence type="ECO:0000256" key="1">
    <source>
        <dbReference type="SAM" id="MobiDB-lite"/>
    </source>
</evidence>
<dbReference type="AlphaFoldDB" id="A0A9J6D4Y6"/>
<dbReference type="InterPro" id="IPR021886">
    <property type="entry name" value="MgsA_C"/>
</dbReference>
<dbReference type="PANTHER" id="PTHR13779">
    <property type="entry name" value="WERNER HELICASE-INTERACTING PROTEIN 1 FAMILY MEMBER"/>
    <property type="match status" value="1"/>
</dbReference>
<dbReference type="GO" id="GO:0003677">
    <property type="term" value="F:DNA binding"/>
    <property type="evidence" value="ECO:0007669"/>
    <property type="project" value="InterPro"/>
</dbReference>
<dbReference type="Proteomes" id="UP000821866">
    <property type="component" value="Chromosome 9"/>
</dbReference>
<reference evidence="3" key="1">
    <citation type="journal article" date="2020" name="Cell">
        <title>Large-Scale Comparative Analyses of Tick Genomes Elucidate Their Genetic Diversity and Vector Capacities.</title>
        <authorList>
            <consortium name="Tick Genome and Microbiome Consortium (TIGMIC)"/>
            <person name="Jia N."/>
            <person name="Wang J."/>
            <person name="Shi W."/>
            <person name="Du L."/>
            <person name="Sun Y."/>
            <person name="Zhan W."/>
            <person name="Jiang J.F."/>
            <person name="Wang Q."/>
            <person name="Zhang B."/>
            <person name="Ji P."/>
            <person name="Bell-Sakyi L."/>
            <person name="Cui X.M."/>
            <person name="Yuan T.T."/>
            <person name="Jiang B.G."/>
            <person name="Yang W.F."/>
            <person name="Lam T.T."/>
            <person name="Chang Q.C."/>
            <person name="Ding S.J."/>
            <person name="Wang X.J."/>
            <person name="Zhu J.G."/>
            <person name="Ruan X.D."/>
            <person name="Zhao L."/>
            <person name="Wei J.T."/>
            <person name="Ye R.Z."/>
            <person name="Que T.C."/>
            <person name="Du C.H."/>
            <person name="Zhou Y.H."/>
            <person name="Cheng J.X."/>
            <person name="Dai P.F."/>
            <person name="Guo W.B."/>
            <person name="Han X.H."/>
            <person name="Huang E.J."/>
            <person name="Li L.F."/>
            <person name="Wei W."/>
            <person name="Gao Y.C."/>
            <person name="Liu J.Z."/>
            <person name="Shao H.Z."/>
            <person name="Wang X."/>
            <person name="Wang C.C."/>
            <person name="Yang T.C."/>
            <person name="Huo Q.B."/>
            <person name="Li W."/>
            <person name="Chen H.Y."/>
            <person name="Chen S.E."/>
            <person name="Zhou L.G."/>
            <person name="Ni X.B."/>
            <person name="Tian J.H."/>
            <person name="Sheng Y."/>
            <person name="Liu T."/>
            <person name="Pan Y.S."/>
            <person name="Xia L.Y."/>
            <person name="Li J."/>
            <person name="Zhao F."/>
            <person name="Cao W.C."/>
        </authorList>
    </citation>
    <scope>NUCLEOTIDE SEQUENCE</scope>
    <source>
        <strain evidence="3">Rmic-2018</strain>
    </source>
</reference>
<comment type="caution">
    <text evidence="3">The sequence shown here is derived from an EMBL/GenBank/DDBJ whole genome shotgun (WGS) entry which is preliminary data.</text>
</comment>
<dbReference type="EMBL" id="JABSTU010000011">
    <property type="protein sequence ID" value="KAH8009129.1"/>
    <property type="molecule type" value="Genomic_DNA"/>
</dbReference>
<proteinExistence type="predicted"/>
<dbReference type="PANTHER" id="PTHR13779:SF7">
    <property type="entry name" value="ATPASE WRNIP1"/>
    <property type="match status" value="1"/>
</dbReference>
<dbReference type="VEuPathDB" id="VectorBase:LOC119178713"/>
<reference evidence="3" key="2">
    <citation type="submission" date="2021-09" db="EMBL/GenBank/DDBJ databases">
        <authorList>
            <person name="Jia N."/>
            <person name="Wang J."/>
            <person name="Shi W."/>
            <person name="Du L."/>
            <person name="Sun Y."/>
            <person name="Zhan W."/>
            <person name="Jiang J."/>
            <person name="Wang Q."/>
            <person name="Zhang B."/>
            <person name="Ji P."/>
            <person name="Sakyi L.B."/>
            <person name="Cui X."/>
            <person name="Yuan T."/>
            <person name="Jiang B."/>
            <person name="Yang W."/>
            <person name="Lam T.T.-Y."/>
            <person name="Chang Q."/>
            <person name="Ding S."/>
            <person name="Wang X."/>
            <person name="Zhu J."/>
            <person name="Ruan X."/>
            <person name="Zhao L."/>
            <person name="Wei J."/>
            <person name="Que T."/>
            <person name="Du C."/>
            <person name="Cheng J."/>
            <person name="Dai P."/>
            <person name="Han X."/>
            <person name="Huang E."/>
            <person name="Gao Y."/>
            <person name="Liu J."/>
            <person name="Shao H."/>
            <person name="Ye R."/>
            <person name="Li L."/>
            <person name="Wei W."/>
            <person name="Wang X."/>
            <person name="Wang C."/>
            <person name="Huo Q."/>
            <person name="Li W."/>
            <person name="Guo W."/>
            <person name="Chen H."/>
            <person name="Chen S."/>
            <person name="Zhou L."/>
            <person name="Zhou L."/>
            <person name="Ni X."/>
            <person name="Tian J."/>
            <person name="Zhou Y."/>
            <person name="Sheng Y."/>
            <person name="Liu T."/>
            <person name="Pan Y."/>
            <person name="Xia L."/>
            <person name="Li J."/>
            <person name="Zhao F."/>
            <person name="Cao W."/>
        </authorList>
    </citation>
    <scope>NUCLEOTIDE SEQUENCE</scope>
    <source>
        <strain evidence="3">Rmic-2018</strain>
        <tissue evidence="3">Larvae</tissue>
    </source>
</reference>